<dbReference type="InterPro" id="IPR024509">
    <property type="entry name" value="Anti-LPS_factor/Scygonadin"/>
</dbReference>
<keyword evidence="2" id="KW-0044">Antibiotic</keyword>
<dbReference type="EMBL" id="CAXKWB010003584">
    <property type="protein sequence ID" value="CAL4069539.1"/>
    <property type="molecule type" value="Genomic_DNA"/>
</dbReference>
<feature type="non-terminal residue" evidence="3">
    <location>
        <position position="1"/>
    </location>
</feature>
<dbReference type="GO" id="GO:0042742">
    <property type="term" value="P:defense response to bacterium"/>
    <property type="evidence" value="ECO:0007669"/>
    <property type="project" value="UniProtKB-KW"/>
</dbReference>
<organism evidence="3 4">
    <name type="scientific">Meganyctiphanes norvegica</name>
    <name type="common">Northern krill</name>
    <name type="synonym">Thysanopoda norvegica</name>
    <dbReference type="NCBI Taxonomy" id="48144"/>
    <lineage>
        <taxon>Eukaryota</taxon>
        <taxon>Metazoa</taxon>
        <taxon>Ecdysozoa</taxon>
        <taxon>Arthropoda</taxon>
        <taxon>Crustacea</taxon>
        <taxon>Multicrustacea</taxon>
        <taxon>Malacostraca</taxon>
        <taxon>Eumalacostraca</taxon>
        <taxon>Eucarida</taxon>
        <taxon>Euphausiacea</taxon>
        <taxon>Euphausiidae</taxon>
        <taxon>Meganyctiphanes</taxon>
    </lineage>
</organism>
<dbReference type="Proteomes" id="UP001497623">
    <property type="component" value="Unassembled WGS sequence"/>
</dbReference>
<dbReference type="Pfam" id="PF11630">
    <property type="entry name" value="Anti-LPS-SCYG"/>
    <property type="match status" value="1"/>
</dbReference>
<evidence type="ECO:0000313" key="4">
    <source>
        <dbReference type="Proteomes" id="UP001497623"/>
    </source>
</evidence>
<gene>
    <name evidence="3" type="ORF">MNOR_LOCUS7935</name>
</gene>
<keyword evidence="1" id="KW-0929">Antimicrobial</keyword>
<sequence length="213" mass="22497">ACLFAPAGPYLSAGDGPEPLPLPDFSLFPVDKDGQPIVDGALSSFLKPDLDSLPGLASYLESEPSSSSSSAGSPAVSSSSVLSKAGSGGSGGKGDNLPEVFVSLTAGTLALLAKSVFHWFGGKESFQFLETTCYITTKPYIGSWELKYKSELTCNGYPDTGYGRSANRRKSGDRATEDFLNKTNAKKLFKKSEVDNFLKSHAPPTTQTHHCAT</sequence>
<proteinExistence type="predicted"/>
<dbReference type="AlphaFoldDB" id="A0AAV2Q7E1"/>
<evidence type="ECO:0000256" key="1">
    <source>
        <dbReference type="ARBA" id="ARBA00022529"/>
    </source>
</evidence>
<dbReference type="Gene3D" id="3.30.160.320">
    <property type="match status" value="1"/>
</dbReference>
<comment type="caution">
    <text evidence="3">The sequence shown here is derived from an EMBL/GenBank/DDBJ whole genome shotgun (WGS) entry which is preliminary data.</text>
</comment>
<keyword evidence="4" id="KW-1185">Reference proteome</keyword>
<reference evidence="3 4" key="1">
    <citation type="submission" date="2024-05" db="EMBL/GenBank/DDBJ databases">
        <authorList>
            <person name="Wallberg A."/>
        </authorList>
    </citation>
    <scope>NUCLEOTIDE SEQUENCE [LARGE SCALE GENOMIC DNA]</scope>
</reference>
<name>A0AAV2Q7E1_MEGNR</name>
<evidence type="ECO:0000256" key="2">
    <source>
        <dbReference type="ARBA" id="ARBA00023022"/>
    </source>
</evidence>
<accession>A0AAV2Q7E1</accession>
<protein>
    <submittedName>
        <fullName evidence="3">Uncharacterized protein</fullName>
    </submittedName>
</protein>
<dbReference type="InterPro" id="IPR038539">
    <property type="entry name" value="Anti-LPS_factor/Scygonadin_sf"/>
</dbReference>
<evidence type="ECO:0000313" key="3">
    <source>
        <dbReference type="EMBL" id="CAL4069539.1"/>
    </source>
</evidence>